<feature type="domain" description="Acetyl-coenzyme A synthetase N-terminal" evidence="8">
    <location>
        <begin position="102"/>
        <end position="164"/>
    </location>
</feature>
<feature type="domain" description="AMP-binding enzyme C-terminal" evidence="7">
    <location>
        <begin position="681"/>
        <end position="759"/>
    </location>
</feature>
<evidence type="ECO:0000313" key="9">
    <source>
        <dbReference type="EMBL" id="KAG9508939.1"/>
    </source>
</evidence>
<dbReference type="PANTHER" id="PTHR24095:SF244">
    <property type="entry name" value="ACETYL-COENZYME A SYNTHETASE"/>
    <property type="match status" value="1"/>
</dbReference>
<evidence type="ECO:0000256" key="4">
    <source>
        <dbReference type="ARBA" id="ARBA00022741"/>
    </source>
</evidence>
<dbReference type="EMBL" id="JAIFTH010000804">
    <property type="protein sequence ID" value="KAG9508939.1"/>
    <property type="molecule type" value="Genomic_DNA"/>
</dbReference>
<protein>
    <recommendedName>
        <fullName evidence="2">acetate--CoA ligase</fullName>
        <ecNumber evidence="2">6.2.1.1</ecNumber>
    </recommendedName>
</protein>
<feature type="non-terminal residue" evidence="9">
    <location>
        <position position="1"/>
    </location>
</feature>
<dbReference type="Pfam" id="PF16177">
    <property type="entry name" value="ACAS_N"/>
    <property type="match status" value="1"/>
</dbReference>
<dbReference type="InterPro" id="IPR042099">
    <property type="entry name" value="ANL_N_sf"/>
</dbReference>
<evidence type="ECO:0000259" key="6">
    <source>
        <dbReference type="Pfam" id="PF00501"/>
    </source>
</evidence>
<organism evidence="9 10">
    <name type="scientific">Fragariocoptes setiger</name>
    <dbReference type="NCBI Taxonomy" id="1670756"/>
    <lineage>
        <taxon>Eukaryota</taxon>
        <taxon>Metazoa</taxon>
        <taxon>Ecdysozoa</taxon>
        <taxon>Arthropoda</taxon>
        <taxon>Chelicerata</taxon>
        <taxon>Arachnida</taxon>
        <taxon>Acari</taxon>
        <taxon>Acariformes</taxon>
        <taxon>Trombidiformes</taxon>
        <taxon>Prostigmata</taxon>
        <taxon>Eupodina</taxon>
        <taxon>Eriophyoidea</taxon>
        <taxon>Phytoptidae</taxon>
        <taxon>Fragariocoptes</taxon>
    </lineage>
</organism>
<sequence length="811" mass="90893">DESKSVFELPDERRAAGPLKLAPSDSLRYEGFTSIELRRLLVINVRSRPPSILIIALGLRQAHSQVLGVIRVKSKLKNPHYDDEFKNESVKMTAHISSLNQYHEMYKQSVDDPEKFWREIALKNFYWHEAPKEKNFLNYNFEPTRGRVYVEWMKGAVTNMCYNAVDRIIEQGDGDKVAYIWEANSPHEDRKITYNELKIEVSKFANVLKSKGIKKGSRVAIYMPVTIELVIAMLGCARIGAIHTVVFAGFSAEALSERMVDAKCAVLVTADGSYRGNKLIQLKEIAAEALEKCQKRNHRVPTCIVHRRIGLSVIVTGNGSIASSHLPNGQLLIQRPNHTNGISNTNNNNNNNNGTNVVATNVSVTALGNRHSLLKAISWNYATDIWWDKAMAEASSECEPVWMDAEDPLFILYTSGSTGKPKGVVHTTGGYMVYAATTFKYVFDYHDNDVFFCTADLGWITGHTVNVYGALCNGATITLFEGTPFHPDPGRLWQIVQDHQVNIFYTAPTAIRSLMKYSDRYVTRYNRSSLKLLGTAGEPINPEAWNWYYDVVGERRCPIVDTFWQTETSAPMLTPLPGATPLKPGSATLPFFGVQPAIVDENGRELEGPAVGHLVFKAPWPGMMRTIDGDHDRFEYTYFHTFPGYYATGDHVRRDADGYYWVLGRADDMLNVSGHLLSTAEVESALAEHKTVAEAAAVSFPHEIKGEAIFCYVVLKENYEFNEDIEHELKMIVRSKIGPLASPDRIRCLKQLPKTRSGKTMRRILRKASCGDLNLGDISTVAEQSALEELFPLGYRATWQQAITTTPSPSS</sequence>
<proteinExistence type="inferred from homology"/>
<evidence type="ECO:0000256" key="3">
    <source>
        <dbReference type="ARBA" id="ARBA00022598"/>
    </source>
</evidence>
<dbReference type="PROSITE" id="PS00455">
    <property type="entry name" value="AMP_BINDING"/>
    <property type="match status" value="1"/>
</dbReference>
<feature type="domain" description="AMP-dependent synthetase/ligase" evidence="6">
    <location>
        <begin position="173"/>
        <end position="625"/>
    </location>
</feature>
<dbReference type="InterPro" id="IPR020845">
    <property type="entry name" value="AMP-binding_CS"/>
</dbReference>
<evidence type="ECO:0000259" key="7">
    <source>
        <dbReference type="Pfam" id="PF13193"/>
    </source>
</evidence>
<evidence type="ECO:0000313" key="10">
    <source>
        <dbReference type="Proteomes" id="UP000825002"/>
    </source>
</evidence>
<evidence type="ECO:0000256" key="1">
    <source>
        <dbReference type="ARBA" id="ARBA00006432"/>
    </source>
</evidence>
<dbReference type="NCBIfam" id="NF001208">
    <property type="entry name" value="PRK00174.1"/>
    <property type="match status" value="1"/>
</dbReference>
<dbReference type="Pfam" id="PF13193">
    <property type="entry name" value="AMP-binding_C"/>
    <property type="match status" value="1"/>
</dbReference>
<evidence type="ECO:0000256" key="5">
    <source>
        <dbReference type="ARBA" id="ARBA00022840"/>
    </source>
</evidence>
<dbReference type="Proteomes" id="UP000825002">
    <property type="component" value="Unassembled WGS sequence"/>
</dbReference>
<keyword evidence="5" id="KW-0067">ATP-binding</keyword>
<dbReference type="InterPro" id="IPR000873">
    <property type="entry name" value="AMP-dep_synth/lig_dom"/>
</dbReference>
<comment type="caution">
    <text evidence="9">The sequence shown here is derived from an EMBL/GenBank/DDBJ whole genome shotgun (WGS) entry which is preliminary data.</text>
</comment>
<dbReference type="PANTHER" id="PTHR24095">
    <property type="entry name" value="ACETYL-COENZYME A SYNTHETASE"/>
    <property type="match status" value="1"/>
</dbReference>
<name>A0ABQ7S688_9ACAR</name>
<reference evidence="9 10" key="1">
    <citation type="submission" date="2020-10" db="EMBL/GenBank/DDBJ databases">
        <authorList>
            <person name="Klimov P.B."/>
            <person name="Dyachkov S.M."/>
            <person name="Chetverikov P.E."/>
        </authorList>
    </citation>
    <scope>NUCLEOTIDE SEQUENCE [LARGE SCALE GENOMIC DNA]</scope>
    <source>
        <strain evidence="9">BMOC 18-1129-001#AD2665</strain>
        <tissue evidence="9">Entire mites</tissue>
    </source>
</reference>
<keyword evidence="10" id="KW-1185">Reference proteome</keyword>
<accession>A0ABQ7S688</accession>
<dbReference type="EC" id="6.2.1.1" evidence="2"/>
<gene>
    <name evidence="9" type="primary">ACSS2</name>
    <name evidence="9" type="ORF">GZH46_02554</name>
</gene>
<dbReference type="Pfam" id="PF00501">
    <property type="entry name" value="AMP-binding"/>
    <property type="match status" value="1"/>
</dbReference>
<dbReference type="CDD" id="cd05966">
    <property type="entry name" value="ACS"/>
    <property type="match status" value="1"/>
</dbReference>
<keyword evidence="4" id="KW-0547">Nucleotide-binding</keyword>
<comment type="similarity">
    <text evidence="1">Belongs to the ATP-dependent AMP-binding enzyme family.</text>
</comment>
<dbReference type="InterPro" id="IPR025110">
    <property type="entry name" value="AMP-bd_C"/>
</dbReference>
<evidence type="ECO:0000256" key="2">
    <source>
        <dbReference type="ARBA" id="ARBA00013275"/>
    </source>
</evidence>
<dbReference type="SUPFAM" id="SSF56801">
    <property type="entry name" value="Acetyl-CoA synthetase-like"/>
    <property type="match status" value="1"/>
</dbReference>
<keyword evidence="3" id="KW-0436">Ligase</keyword>
<dbReference type="InterPro" id="IPR032387">
    <property type="entry name" value="ACAS_N"/>
</dbReference>
<evidence type="ECO:0000259" key="8">
    <source>
        <dbReference type="Pfam" id="PF16177"/>
    </source>
</evidence>
<dbReference type="Gene3D" id="3.30.300.30">
    <property type="match status" value="1"/>
</dbReference>
<dbReference type="InterPro" id="IPR045851">
    <property type="entry name" value="AMP-bd_C_sf"/>
</dbReference>
<dbReference type="Gene3D" id="3.40.50.12780">
    <property type="entry name" value="N-terminal domain of ligase-like"/>
    <property type="match status" value="2"/>
</dbReference>